<name>A0A392URQ5_9FABA</name>
<evidence type="ECO:0000256" key="3">
    <source>
        <dbReference type="ARBA" id="ARBA00034078"/>
    </source>
</evidence>
<dbReference type="GO" id="GO:0051537">
    <property type="term" value="F:2 iron, 2 sulfur cluster binding"/>
    <property type="evidence" value="ECO:0007669"/>
    <property type="project" value="UniProtKB-KW"/>
</dbReference>
<dbReference type="EMBL" id="LXQA010885193">
    <property type="protein sequence ID" value="MCI75538.1"/>
    <property type="molecule type" value="Genomic_DNA"/>
</dbReference>
<keyword evidence="1" id="KW-0001">2Fe-2S</keyword>
<accession>A0A392URQ5</accession>
<protein>
    <submittedName>
        <fullName evidence="4">Uncharacterized protein</fullName>
    </submittedName>
</protein>
<sequence>VSLRGAQHMFVFPACSSGGCAACRVSLHGAQAFDM</sequence>
<keyword evidence="5" id="KW-1185">Reference proteome</keyword>
<keyword evidence="2" id="KW-0411">Iron-sulfur</keyword>
<keyword evidence="1" id="KW-0408">Iron</keyword>
<dbReference type="InterPro" id="IPR006058">
    <property type="entry name" value="2Fe2S_fd_BS"/>
</dbReference>
<evidence type="ECO:0000256" key="1">
    <source>
        <dbReference type="ARBA" id="ARBA00022714"/>
    </source>
</evidence>
<evidence type="ECO:0000256" key="2">
    <source>
        <dbReference type="ARBA" id="ARBA00023014"/>
    </source>
</evidence>
<organism evidence="4 5">
    <name type="scientific">Trifolium medium</name>
    <dbReference type="NCBI Taxonomy" id="97028"/>
    <lineage>
        <taxon>Eukaryota</taxon>
        <taxon>Viridiplantae</taxon>
        <taxon>Streptophyta</taxon>
        <taxon>Embryophyta</taxon>
        <taxon>Tracheophyta</taxon>
        <taxon>Spermatophyta</taxon>
        <taxon>Magnoliopsida</taxon>
        <taxon>eudicotyledons</taxon>
        <taxon>Gunneridae</taxon>
        <taxon>Pentapetalae</taxon>
        <taxon>rosids</taxon>
        <taxon>fabids</taxon>
        <taxon>Fabales</taxon>
        <taxon>Fabaceae</taxon>
        <taxon>Papilionoideae</taxon>
        <taxon>50 kb inversion clade</taxon>
        <taxon>NPAAA clade</taxon>
        <taxon>Hologalegina</taxon>
        <taxon>IRL clade</taxon>
        <taxon>Trifolieae</taxon>
        <taxon>Trifolium</taxon>
    </lineage>
</organism>
<proteinExistence type="predicted"/>
<dbReference type="Proteomes" id="UP000265520">
    <property type="component" value="Unassembled WGS sequence"/>
</dbReference>
<comment type="cofactor">
    <cofactor evidence="3">
        <name>[2Fe-2S] cluster</name>
        <dbReference type="ChEBI" id="CHEBI:190135"/>
    </cofactor>
</comment>
<evidence type="ECO:0000313" key="5">
    <source>
        <dbReference type="Proteomes" id="UP000265520"/>
    </source>
</evidence>
<evidence type="ECO:0000313" key="4">
    <source>
        <dbReference type="EMBL" id="MCI75538.1"/>
    </source>
</evidence>
<reference evidence="4 5" key="1">
    <citation type="journal article" date="2018" name="Front. Plant Sci.">
        <title>Red Clover (Trifolium pratense) and Zigzag Clover (T. medium) - A Picture of Genomic Similarities and Differences.</title>
        <authorList>
            <person name="Dluhosova J."/>
            <person name="Istvanek J."/>
            <person name="Nedelnik J."/>
            <person name="Repkova J."/>
        </authorList>
    </citation>
    <scope>NUCLEOTIDE SEQUENCE [LARGE SCALE GENOMIC DNA]</scope>
    <source>
        <strain evidence="5">cv. 10/8</strain>
        <tissue evidence="4">Leaf</tissue>
    </source>
</reference>
<comment type="caution">
    <text evidence="4">The sequence shown here is derived from an EMBL/GenBank/DDBJ whole genome shotgun (WGS) entry which is preliminary data.</text>
</comment>
<feature type="non-terminal residue" evidence="4">
    <location>
        <position position="1"/>
    </location>
</feature>
<dbReference type="AlphaFoldDB" id="A0A392URQ5"/>
<dbReference type="PROSITE" id="PS00197">
    <property type="entry name" value="2FE2S_FER_1"/>
    <property type="match status" value="1"/>
</dbReference>
<keyword evidence="1" id="KW-0479">Metal-binding</keyword>